<keyword evidence="3" id="KW-1185">Reference proteome</keyword>
<dbReference type="Proteomes" id="UP000192513">
    <property type="component" value="Unassembled WGS sequence"/>
</dbReference>
<dbReference type="GO" id="GO:0016747">
    <property type="term" value="F:acyltransferase activity, transferring groups other than amino-acyl groups"/>
    <property type="evidence" value="ECO:0007669"/>
    <property type="project" value="InterPro"/>
</dbReference>
<dbReference type="STRING" id="590652.BST39_02135"/>
<evidence type="ECO:0000313" key="2">
    <source>
        <dbReference type="EMBL" id="ORB46102.1"/>
    </source>
</evidence>
<dbReference type="InterPro" id="IPR000182">
    <property type="entry name" value="GNAT_dom"/>
</dbReference>
<feature type="domain" description="N-acetyltransferase" evidence="1">
    <location>
        <begin position="443"/>
        <end position="620"/>
    </location>
</feature>
<dbReference type="Gene3D" id="3.40.630.30">
    <property type="match status" value="1"/>
</dbReference>
<dbReference type="PROSITE" id="PS51186">
    <property type="entry name" value="GNAT"/>
    <property type="match status" value="1"/>
</dbReference>
<evidence type="ECO:0000313" key="3">
    <source>
        <dbReference type="Proteomes" id="UP000192513"/>
    </source>
</evidence>
<name>A0A1X0IGJ9_9MYCO</name>
<comment type="caution">
    <text evidence="2">The sequence shown here is derived from an EMBL/GenBank/DDBJ whole genome shotgun (WGS) entry which is preliminary data.</text>
</comment>
<dbReference type="InterPro" id="IPR016181">
    <property type="entry name" value="Acyl_CoA_acyltransferase"/>
</dbReference>
<evidence type="ECO:0000259" key="1">
    <source>
        <dbReference type="PROSITE" id="PS51186"/>
    </source>
</evidence>
<dbReference type="CDD" id="cd04301">
    <property type="entry name" value="NAT_SF"/>
    <property type="match status" value="1"/>
</dbReference>
<dbReference type="AlphaFoldDB" id="A0A1X0IGJ9"/>
<organism evidence="2 3">
    <name type="scientific">Mycobacterium paraseoulense</name>
    <dbReference type="NCBI Taxonomy" id="590652"/>
    <lineage>
        <taxon>Bacteria</taxon>
        <taxon>Bacillati</taxon>
        <taxon>Actinomycetota</taxon>
        <taxon>Actinomycetes</taxon>
        <taxon>Mycobacteriales</taxon>
        <taxon>Mycobacteriaceae</taxon>
        <taxon>Mycobacterium</taxon>
    </lineage>
</organism>
<sequence>MILRGLQVRSLHKAARLRIEIELLDRPPKRPIELKFDNKKDFHDATLEWKNEKKQWKDRIRRRMSAIAKEEEKERTIDVETCSALLRDNDIARYFNAYRGAEKSFLSKVTINSGFVAPLHLLTGVMTFYEQHWQPVVNAYGQSVIHPGDDFREKQARKMQSFIFDCWLLWGPSIPICICPQWQGEVALQYGYGDEDNSLALRCSSPEIFRTLLGQNDGGHDGLALRARVSGVLKWGPDLSTVGLCPAQDAIAQRSDERLVLDISGGAGGIRPAGGTSEQVKAQYYSAYLWIAFVMCKADPDTHEPKPLNPENKWRDLIPFFIHANIADPVAYEFHARQLAREAVEAAIQLLEDEQDLILRFACAIDETGCGHDSPYVLPVSPTEKISAIMRRFADEAKRQGHGSALRRLEFASKEPFEHGDYASCALPQIVKRFYEDIDAKGLEFRELRYTRKSDLDLLRIFYDDCFEPEFPDENERESREEIENYLRAKEFGWYEKNNYHVILMLDKDDELLGGAIADYLNEPNAGVIEYIVIKPEHRNAGLGSQLLECVERVLHDDADKAQNRPLDWIAAEIDDPFVTPRPLQGVDPFAVARKWGKWGYRLLDFPYRQPALAETKKPVDTMFLSAKLCHGGKFQPKHSDKKFLPKSDIESLLIAYLRLAMRIDDPQHHEDFQAMHNSMPDEVPLVDLEKYLGPEDGLVDAKEVIGAQDPELVRALELYNNVFGREIGKDDYWKVSRPPDGLTDRIECRDHLWTIRSAAEAQCEGVASFVTLPNAGFVRYIEFHDRWPDSDMLRGLIARIEERMVRDAIRSGKQMKRDGEQMIRHGKRLGRSGKKKTVELGEEMRDAGTKKLEDDKKKGLNGAGARGWYIECADPTRQDLLLDTGFWELDLEYPLPPPPARPIRLMYKPFGRVYDPPTINSKVLLQVVREIDESAYGTPKPDVGKLEKCLQGDFEIKAKSKRENGES</sequence>
<accession>A0A1X0IGJ9</accession>
<dbReference type="EMBL" id="MVIE01000002">
    <property type="protein sequence ID" value="ORB46102.1"/>
    <property type="molecule type" value="Genomic_DNA"/>
</dbReference>
<proteinExistence type="predicted"/>
<protein>
    <recommendedName>
        <fullName evidence="1">N-acetyltransferase domain-containing protein</fullName>
    </recommendedName>
</protein>
<dbReference type="Pfam" id="PF00583">
    <property type="entry name" value="Acetyltransf_1"/>
    <property type="match status" value="1"/>
</dbReference>
<gene>
    <name evidence="2" type="ORF">BST39_02135</name>
</gene>
<reference evidence="2 3" key="1">
    <citation type="submission" date="2017-02" db="EMBL/GenBank/DDBJ databases">
        <title>The new phylogeny of genus Mycobacterium.</title>
        <authorList>
            <person name="Tortoli E."/>
            <person name="Trovato A."/>
            <person name="Cirillo D.M."/>
        </authorList>
    </citation>
    <scope>NUCLEOTIDE SEQUENCE [LARGE SCALE GENOMIC DNA]</scope>
    <source>
        <strain evidence="2 3">DSM 45000</strain>
    </source>
</reference>
<dbReference type="SUPFAM" id="SSF55729">
    <property type="entry name" value="Acyl-CoA N-acyltransferases (Nat)"/>
    <property type="match status" value="1"/>
</dbReference>